<reference evidence="2" key="1">
    <citation type="submission" date="2022-07" db="EMBL/GenBank/DDBJ databases">
        <title>Phylogenomic reconstructions and comparative analyses of Kickxellomycotina fungi.</title>
        <authorList>
            <person name="Reynolds N.K."/>
            <person name="Stajich J.E."/>
            <person name="Barry K."/>
            <person name="Grigoriev I.V."/>
            <person name="Crous P."/>
            <person name="Smith M.E."/>
        </authorList>
    </citation>
    <scope>NUCLEOTIDE SEQUENCE</scope>
    <source>
        <strain evidence="2">RSA 567</strain>
    </source>
</reference>
<evidence type="ECO:0000313" key="3">
    <source>
        <dbReference type="Proteomes" id="UP001151582"/>
    </source>
</evidence>
<feature type="domain" description="Fungal-type protein kinase" evidence="1">
    <location>
        <begin position="176"/>
        <end position="531"/>
    </location>
</feature>
<dbReference type="InterPro" id="IPR040976">
    <property type="entry name" value="Pkinase_fungal"/>
</dbReference>
<organism evidence="2 3">
    <name type="scientific">Dimargaris verticillata</name>
    <dbReference type="NCBI Taxonomy" id="2761393"/>
    <lineage>
        <taxon>Eukaryota</taxon>
        <taxon>Fungi</taxon>
        <taxon>Fungi incertae sedis</taxon>
        <taxon>Zoopagomycota</taxon>
        <taxon>Kickxellomycotina</taxon>
        <taxon>Dimargaritomycetes</taxon>
        <taxon>Dimargaritales</taxon>
        <taxon>Dimargaritaceae</taxon>
        <taxon>Dimargaris</taxon>
    </lineage>
</organism>
<dbReference type="AlphaFoldDB" id="A0A9W8B4N7"/>
<dbReference type="InterPro" id="IPR011009">
    <property type="entry name" value="Kinase-like_dom_sf"/>
</dbReference>
<dbReference type="Proteomes" id="UP001151582">
    <property type="component" value="Unassembled WGS sequence"/>
</dbReference>
<gene>
    <name evidence="2" type="ORF">H4R34_001931</name>
</gene>
<dbReference type="EMBL" id="JANBQB010000110">
    <property type="protein sequence ID" value="KAJ1981830.1"/>
    <property type="molecule type" value="Genomic_DNA"/>
</dbReference>
<dbReference type="PANTHER" id="PTHR38248:SF2">
    <property type="entry name" value="FUNK1 11"/>
    <property type="match status" value="1"/>
</dbReference>
<evidence type="ECO:0000313" key="2">
    <source>
        <dbReference type="EMBL" id="KAJ1981830.1"/>
    </source>
</evidence>
<dbReference type="OrthoDB" id="5584477at2759"/>
<sequence length="674" mass="76501">MDETRSSEIVNNHFNAQVLESTVAVDVELLLAQAEPQNAEAATRAINIHNQLCKSDLLSLLTGGPTARVEERCTGEKAVYPGLKQLLDICARAVYDEVVQLDPTDPVRQETRLLLPTSYFDYAPMGSDNRNRPAMAIVAQAMPTNGFPSVTAKEEWRDIAMVVKGNWHTEQANESSEPDQASLDKACGQLARYVLNMYSSQPNRRFAWSIFTINTNAYVCLFGRDRIYRTHAMDLGTLDGRKQLTQFLVFWSLAGPVQFGLDPTVQFDAETKHWAIQCFDDTDATPTPQVYYAHDDTVNIRQTLFGRRTTTFFASKELGGEPELFIKDGWPAVILDAAGNDPRNEILLLHRIHNHVSRHGPDVLYQKLKMGGIVWQRYHGNWAQDDTTSAYGYIEAARPPLDSDSSLVRRVHRRIVITPLAKRLDMLEDFNQFIEVLADVMVCHRVLYNDCQIFHRNISYNNIMVKWKDGAPKGMLIDLDHAILRDAIPMPGQPVRTDTLPFMSIGNLEGNDTERTALDDWESLLYVLCWVGTYGFGRSTANQSQQPLRTKPKLYRWLEGTLEDVADEKRIVMSNVYTFGAIRDDFQSCPGDYLLKRLAQGLHKALFRHRDCPGAMLIDPDFYDERTLTANSGEDYDPLKARVEYEDEIVANCHRALQNACDELVQPQTQKQRT</sequence>
<comment type="caution">
    <text evidence="2">The sequence shown here is derived from an EMBL/GenBank/DDBJ whole genome shotgun (WGS) entry which is preliminary data.</text>
</comment>
<protein>
    <recommendedName>
        <fullName evidence="1">Fungal-type protein kinase domain-containing protein</fullName>
    </recommendedName>
</protein>
<dbReference type="PANTHER" id="PTHR38248">
    <property type="entry name" value="FUNK1 6"/>
    <property type="match status" value="1"/>
</dbReference>
<keyword evidence="3" id="KW-1185">Reference proteome</keyword>
<accession>A0A9W8B4N7</accession>
<dbReference type="SUPFAM" id="SSF56112">
    <property type="entry name" value="Protein kinase-like (PK-like)"/>
    <property type="match status" value="1"/>
</dbReference>
<name>A0A9W8B4N7_9FUNG</name>
<dbReference type="Pfam" id="PF17667">
    <property type="entry name" value="Pkinase_fungal"/>
    <property type="match status" value="1"/>
</dbReference>
<evidence type="ECO:0000259" key="1">
    <source>
        <dbReference type="Pfam" id="PF17667"/>
    </source>
</evidence>
<proteinExistence type="predicted"/>